<dbReference type="InterPro" id="IPR052833">
    <property type="entry name" value="Telomeric_DNA-bd_trans-reg"/>
</dbReference>
<dbReference type="PANTHER" id="PTHR47807:SF1">
    <property type="entry name" value="PROTEIN TBF1"/>
    <property type="match status" value="1"/>
</dbReference>
<evidence type="ECO:0000259" key="6">
    <source>
        <dbReference type="PROSITE" id="PS50090"/>
    </source>
</evidence>
<dbReference type="Pfam" id="PF08558">
    <property type="entry name" value="TRF"/>
    <property type="match status" value="1"/>
</dbReference>
<dbReference type="GO" id="GO:0010833">
    <property type="term" value="P:telomere maintenance via telomere lengthening"/>
    <property type="evidence" value="ECO:0000318"/>
    <property type="project" value="GO_Central"/>
</dbReference>
<protein>
    <submittedName>
        <fullName evidence="8">DNA binding factor Trf1</fullName>
    </submittedName>
</protein>
<feature type="compositionally biased region" description="Polar residues" evidence="4">
    <location>
        <begin position="341"/>
        <end position="377"/>
    </location>
</feature>
<keyword evidence="10" id="KW-1185">Reference proteome</keyword>
<dbReference type="InterPro" id="IPR017930">
    <property type="entry name" value="Myb_dom"/>
</dbReference>
<evidence type="ECO:0000256" key="1">
    <source>
        <dbReference type="ARBA" id="ARBA00023125"/>
    </source>
</evidence>
<dbReference type="GO" id="GO:0042803">
    <property type="term" value="F:protein homodimerization activity"/>
    <property type="evidence" value="ECO:0007669"/>
    <property type="project" value="InterPro"/>
</dbReference>
<dbReference type="SUPFAM" id="SSF46689">
    <property type="entry name" value="Homeodomain-like"/>
    <property type="match status" value="1"/>
</dbReference>
<dbReference type="OrthoDB" id="3366990at2759"/>
<dbReference type="RefSeq" id="XP_002173426.1">
    <property type="nucleotide sequence ID" value="XM_002173390.2"/>
</dbReference>
<evidence type="ECO:0000256" key="3">
    <source>
        <dbReference type="ARBA" id="ARBA00023306"/>
    </source>
</evidence>
<keyword evidence="2" id="KW-0539">Nucleus</keyword>
<reference evidence="8 10" key="1">
    <citation type="journal article" date="2011" name="Science">
        <title>Comparative functional genomics of the fission yeasts.</title>
        <authorList>
            <person name="Rhind N."/>
            <person name="Chen Z."/>
            <person name="Yassour M."/>
            <person name="Thompson D.A."/>
            <person name="Haas B.J."/>
            <person name="Habib N."/>
            <person name="Wapinski I."/>
            <person name="Roy S."/>
            <person name="Lin M.F."/>
            <person name="Heiman D.I."/>
            <person name="Young S.K."/>
            <person name="Furuya K."/>
            <person name="Guo Y."/>
            <person name="Pidoux A."/>
            <person name="Chen H.M."/>
            <person name="Robbertse B."/>
            <person name="Goldberg J.M."/>
            <person name="Aoki K."/>
            <person name="Bayne E.H."/>
            <person name="Berlin A.M."/>
            <person name="Desjardins C.A."/>
            <person name="Dobbs E."/>
            <person name="Dukaj L."/>
            <person name="Fan L."/>
            <person name="FitzGerald M.G."/>
            <person name="French C."/>
            <person name="Gujja S."/>
            <person name="Hansen K."/>
            <person name="Keifenheim D."/>
            <person name="Levin J.Z."/>
            <person name="Mosher R.A."/>
            <person name="Mueller C.A."/>
            <person name="Pfiffner J."/>
            <person name="Priest M."/>
            <person name="Russ C."/>
            <person name="Smialowska A."/>
            <person name="Swoboda P."/>
            <person name="Sykes S.M."/>
            <person name="Vaughn M."/>
            <person name="Vengrova S."/>
            <person name="Yoder R."/>
            <person name="Zeng Q."/>
            <person name="Allshire R."/>
            <person name="Baulcombe D."/>
            <person name="Birren B.W."/>
            <person name="Brown W."/>
            <person name="Ekwall K."/>
            <person name="Kellis M."/>
            <person name="Leatherwood J."/>
            <person name="Levin H."/>
            <person name="Margalit H."/>
            <person name="Martienssen R."/>
            <person name="Nieduszynski C.A."/>
            <person name="Spatafora J.W."/>
            <person name="Friedman N."/>
            <person name="Dalgaard J.Z."/>
            <person name="Baumann P."/>
            <person name="Niki H."/>
            <person name="Regev A."/>
            <person name="Nusbaum C."/>
        </authorList>
    </citation>
    <scope>NUCLEOTIDE SEQUENCE [LARGE SCALE GENOMIC DNA]</scope>
    <source>
        <strain evidence="10">yFS275 / FY16936</strain>
    </source>
</reference>
<evidence type="ECO:0000313" key="8">
    <source>
        <dbReference type="EMBL" id="EEB07133.1"/>
    </source>
</evidence>
<evidence type="ECO:0000313" key="9">
    <source>
        <dbReference type="JaponicusDB" id="SJAG_02212"/>
    </source>
</evidence>
<dbReference type="InterPro" id="IPR009057">
    <property type="entry name" value="Homeodomain-like_sf"/>
</dbReference>
<keyword evidence="5" id="KW-0472">Membrane</keyword>
<dbReference type="AlphaFoldDB" id="B6K1V2"/>
<dbReference type="Gene3D" id="1.10.10.60">
    <property type="entry name" value="Homeodomain-like"/>
    <property type="match status" value="1"/>
</dbReference>
<feature type="region of interest" description="Disordered" evidence="4">
    <location>
        <begin position="1"/>
        <end position="29"/>
    </location>
</feature>
<feature type="region of interest" description="Disordered" evidence="4">
    <location>
        <begin position="319"/>
        <end position="377"/>
    </location>
</feature>
<dbReference type="EMBL" id="KE651166">
    <property type="protein sequence ID" value="EEB07133.1"/>
    <property type="molecule type" value="Genomic_DNA"/>
</dbReference>
<keyword evidence="3" id="KW-0131">Cell cycle</keyword>
<feature type="domain" description="Myb-like" evidence="6">
    <location>
        <begin position="394"/>
        <end position="447"/>
    </location>
</feature>
<evidence type="ECO:0000256" key="5">
    <source>
        <dbReference type="SAM" id="Phobius"/>
    </source>
</evidence>
<proteinExistence type="predicted"/>
<gene>
    <name evidence="9" type="primary">tbf1</name>
    <name evidence="8" type="ORF">SJAG_02212</name>
</gene>
<dbReference type="InterPro" id="IPR001005">
    <property type="entry name" value="SANT/Myb"/>
</dbReference>
<keyword evidence="1" id="KW-0238">DNA-binding</keyword>
<dbReference type="VEuPathDB" id="FungiDB:SJAG_02212"/>
<keyword evidence="5" id="KW-1133">Transmembrane helix</keyword>
<feature type="transmembrane region" description="Helical" evidence="5">
    <location>
        <begin position="178"/>
        <end position="196"/>
    </location>
</feature>
<dbReference type="InterPro" id="IPR013867">
    <property type="entry name" value="Telomere_rpt-bd_fac_dimer_dom"/>
</dbReference>
<dbReference type="SMART" id="SM00717">
    <property type="entry name" value="SANT"/>
    <property type="match status" value="1"/>
</dbReference>
<name>B6K1V2_SCHJY</name>
<dbReference type="GO" id="GO:0005634">
    <property type="term" value="C:nucleus"/>
    <property type="evidence" value="ECO:0007669"/>
    <property type="project" value="EnsemblFungi"/>
</dbReference>
<dbReference type="GeneID" id="7050189"/>
<dbReference type="GO" id="GO:0000785">
    <property type="term" value="C:chromatin"/>
    <property type="evidence" value="ECO:0007669"/>
    <property type="project" value="EnsemblFungi"/>
</dbReference>
<dbReference type="eggNOG" id="ENOG502QRT9">
    <property type="taxonomic scope" value="Eukaryota"/>
</dbReference>
<dbReference type="JaponicusDB" id="SJAG_02212">
    <property type="gene designation" value="tbf1"/>
</dbReference>
<sequence>MSKRMNTSLPEFEDAKRMALTPADTSPLSHERQLYQLPDQTGGVSTPDVSAAGLNLNFDLPGIPLNMNNDFYMRVNNGMDFGFSQNSIIAHPQHVLRTSLIPTLGNLSAVILSMLGKPFEEASIIVTNPDSEMGIAFAKVMNMFRTLKEMYSEDSFIYPDAINMKTNAQKTAIRRANLAIFLAAVYGALQIGFFHLNENFLEVFAPDGGKILANQGVLFMELKTQAYISAMAQAERSKEEILNDLFPPDMAQQFLLRRRASLTDKLTYVEKQILEKCAARKDRLANYEPQEDLNEVYPWGKFLSEIACYIHNNHSSISAIPLTPPSSSRRKKKGVRSDVSTGTPQPEDTTSELSDQLTFSVGSSLDGTPEEAQNVSSVSLYEQVRRMVGSSAPRKPTNRRSWTKEEEEALLEGLDQVKGPKWSQILELYGPGGKKSEVLKDRNQVQLKDKARNMKLFFLKNGQMVPPPLQFVTGDLRRD</sequence>
<dbReference type="HOGENOM" id="CLU_008791_4_0_1"/>
<dbReference type="STRING" id="402676.B6K1V2"/>
<feature type="domain" description="HTH myb-type" evidence="7">
    <location>
        <begin position="394"/>
        <end position="451"/>
    </location>
</feature>
<dbReference type="Proteomes" id="UP000001744">
    <property type="component" value="Unassembled WGS sequence"/>
</dbReference>
<keyword evidence="5" id="KW-0812">Transmembrane</keyword>
<evidence type="ECO:0000256" key="2">
    <source>
        <dbReference type="ARBA" id="ARBA00023242"/>
    </source>
</evidence>
<dbReference type="PANTHER" id="PTHR47807">
    <property type="entry name" value="PROTEIN TBF1"/>
    <property type="match status" value="1"/>
</dbReference>
<organism evidence="8 10">
    <name type="scientific">Schizosaccharomyces japonicus (strain yFS275 / FY16936)</name>
    <name type="common">Fission yeast</name>
    <dbReference type="NCBI Taxonomy" id="402676"/>
    <lineage>
        <taxon>Eukaryota</taxon>
        <taxon>Fungi</taxon>
        <taxon>Dikarya</taxon>
        <taxon>Ascomycota</taxon>
        <taxon>Taphrinomycotina</taxon>
        <taxon>Schizosaccharomycetes</taxon>
        <taxon>Schizosaccharomycetales</taxon>
        <taxon>Schizosaccharomycetaceae</taxon>
        <taxon>Schizosaccharomyces</taxon>
    </lineage>
</organism>
<evidence type="ECO:0000313" key="10">
    <source>
        <dbReference type="Proteomes" id="UP000001744"/>
    </source>
</evidence>
<evidence type="ECO:0000256" key="4">
    <source>
        <dbReference type="SAM" id="MobiDB-lite"/>
    </source>
</evidence>
<dbReference type="PROSITE" id="PS50090">
    <property type="entry name" value="MYB_LIKE"/>
    <property type="match status" value="1"/>
</dbReference>
<dbReference type="GO" id="GO:0140445">
    <property type="term" value="C:chromosome, telomeric repeat region"/>
    <property type="evidence" value="ECO:0007669"/>
    <property type="project" value="EnsemblFungi"/>
</dbReference>
<dbReference type="OMA" id="EIACYIH"/>
<dbReference type="Pfam" id="PF00249">
    <property type="entry name" value="Myb_DNA-binding"/>
    <property type="match status" value="1"/>
</dbReference>
<evidence type="ECO:0000259" key="7">
    <source>
        <dbReference type="PROSITE" id="PS51294"/>
    </source>
</evidence>
<accession>B6K1V2</accession>
<dbReference type="FunFam" id="1.10.10.60:FF:000137">
    <property type="entry name" value="MYB DNA binding protein"/>
    <property type="match status" value="1"/>
</dbReference>
<dbReference type="PROSITE" id="PS51294">
    <property type="entry name" value="HTH_MYB"/>
    <property type="match status" value="1"/>
</dbReference>
<dbReference type="GO" id="GO:0003691">
    <property type="term" value="F:double-stranded telomeric DNA binding"/>
    <property type="evidence" value="ECO:0000318"/>
    <property type="project" value="GO_Central"/>
</dbReference>